<keyword evidence="2" id="KW-1185">Reference proteome</keyword>
<dbReference type="RefSeq" id="WP_030940435.1">
    <property type="nucleotide sequence ID" value="NZ_JBEXDP010000158.1"/>
</dbReference>
<proteinExistence type="predicted"/>
<comment type="caution">
    <text evidence="1">The sequence shown here is derived from an EMBL/GenBank/DDBJ whole genome shotgun (WGS) entry which is preliminary data.</text>
</comment>
<evidence type="ECO:0000313" key="2">
    <source>
        <dbReference type="Proteomes" id="UP001551011"/>
    </source>
</evidence>
<gene>
    <name evidence="1" type="ORF">AB0H04_46305</name>
</gene>
<dbReference type="EMBL" id="JBFAEG010000075">
    <property type="protein sequence ID" value="MEU5714107.1"/>
    <property type="molecule type" value="Genomic_DNA"/>
</dbReference>
<accession>A0ABV3AQ72</accession>
<sequence>MDEAARNDPTAADSPPPANWEIYNCLTAVLETWHADGTLSEDSLRLTEHLAVELCAYLFQRFGQAPDRFGRWLCDFGDQVARTQQHAHPAGPTAIEILSVVAGGFAPRREGPAGTEGERLLRLAVPYLEYLRPSHEVEDAREIALTFTLWAGPQLAALLGHDYGRIHAYTSARN</sequence>
<name>A0ABV3AQ72_9ACTN</name>
<protein>
    <submittedName>
        <fullName evidence="1">Uncharacterized protein</fullName>
    </submittedName>
</protein>
<organism evidence="1 2">
    <name type="scientific">Streptomyces flaveolus</name>
    <dbReference type="NCBI Taxonomy" id="67297"/>
    <lineage>
        <taxon>Bacteria</taxon>
        <taxon>Bacillati</taxon>
        <taxon>Actinomycetota</taxon>
        <taxon>Actinomycetes</taxon>
        <taxon>Kitasatosporales</taxon>
        <taxon>Streptomycetaceae</taxon>
        <taxon>Streptomyces</taxon>
    </lineage>
</organism>
<evidence type="ECO:0000313" key="1">
    <source>
        <dbReference type="EMBL" id="MEU5714107.1"/>
    </source>
</evidence>
<reference evidence="1 2" key="1">
    <citation type="submission" date="2024-06" db="EMBL/GenBank/DDBJ databases">
        <title>The Natural Products Discovery Center: Release of the First 8490 Sequenced Strains for Exploring Actinobacteria Biosynthetic Diversity.</title>
        <authorList>
            <person name="Kalkreuter E."/>
            <person name="Kautsar S.A."/>
            <person name="Yang D."/>
            <person name="Bader C.D."/>
            <person name="Teijaro C.N."/>
            <person name="Fluegel L."/>
            <person name="Davis C.M."/>
            <person name="Simpson J.R."/>
            <person name="Lauterbach L."/>
            <person name="Steele A.D."/>
            <person name="Gui C."/>
            <person name="Meng S."/>
            <person name="Li G."/>
            <person name="Viehrig K."/>
            <person name="Ye F."/>
            <person name="Su P."/>
            <person name="Kiefer A.F."/>
            <person name="Nichols A."/>
            <person name="Cepeda A.J."/>
            <person name="Yan W."/>
            <person name="Fan B."/>
            <person name="Jiang Y."/>
            <person name="Adhikari A."/>
            <person name="Zheng C.-J."/>
            <person name="Schuster L."/>
            <person name="Cowan T.M."/>
            <person name="Smanski M.J."/>
            <person name="Chevrette M.G."/>
            <person name="De Carvalho L.P.S."/>
            <person name="Shen B."/>
        </authorList>
    </citation>
    <scope>NUCLEOTIDE SEQUENCE [LARGE SCALE GENOMIC DNA]</scope>
    <source>
        <strain evidence="1 2">NPDC020594</strain>
    </source>
</reference>
<dbReference type="Proteomes" id="UP001551011">
    <property type="component" value="Unassembled WGS sequence"/>
</dbReference>